<name>A0ABS3W1G0_MICEH</name>
<protein>
    <submittedName>
        <fullName evidence="2">GNAT family N-acetyltransferase</fullName>
    </submittedName>
</protein>
<reference evidence="2 3" key="1">
    <citation type="submission" date="2019-12" db="EMBL/GenBank/DDBJ databases">
        <title>Whole genome sequencing of endophytic Actinobacterium Micromonospora sp. MPMI6T.</title>
        <authorList>
            <person name="Evv R."/>
            <person name="Podile A.R."/>
        </authorList>
    </citation>
    <scope>NUCLEOTIDE SEQUENCE [LARGE SCALE GENOMIC DNA]</scope>
    <source>
        <strain evidence="2 3">MPMI6</strain>
    </source>
</reference>
<dbReference type="Gene3D" id="3.40.630.30">
    <property type="match status" value="1"/>
</dbReference>
<dbReference type="InterPro" id="IPR000182">
    <property type="entry name" value="GNAT_dom"/>
</dbReference>
<evidence type="ECO:0000313" key="2">
    <source>
        <dbReference type="EMBL" id="MBO4210629.1"/>
    </source>
</evidence>
<keyword evidence="3" id="KW-1185">Reference proteome</keyword>
<comment type="caution">
    <text evidence="2">The sequence shown here is derived from an EMBL/GenBank/DDBJ whole genome shotgun (WGS) entry which is preliminary data.</text>
</comment>
<evidence type="ECO:0000313" key="3">
    <source>
        <dbReference type="Proteomes" id="UP000823521"/>
    </source>
</evidence>
<sequence>MGPRIERVGPDEARGVAELIATAFAPLAAVAWLVPEESRRADVMAGNFEILAGHALRHGLVYATADRAAVSVWLPQTGEPVAPPEDYDRRLEAACGGYTPRFRVLDELFEANHPQDPHHHLAFLAVAPHRQGTGLGTALLDHHHRWLDAHGVPAYLEASSEQSRDLYARHGYLPREPFRLPDGTPFHPMWREPR</sequence>
<dbReference type="EMBL" id="WVUH01000537">
    <property type="protein sequence ID" value="MBO4210629.1"/>
    <property type="molecule type" value="Genomic_DNA"/>
</dbReference>
<accession>A0ABS3W1G0</accession>
<feature type="domain" description="N-acetyltransferase" evidence="1">
    <location>
        <begin position="57"/>
        <end position="194"/>
    </location>
</feature>
<gene>
    <name evidence="2" type="ORF">GSF22_32245</name>
</gene>
<dbReference type="PROSITE" id="PS51186">
    <property type="entry name" value="GNAT"/>
    <property type="match status" value="1"/>
</dbReference>
<evidence type="ECO:0000259" key="1">
    <source>
        <dbReference type="PROSITE" id="PS51186"/>
    </source>
</evidence>
<dbReference type="Pfam" id="PF00583">
    <property type="entry name" value="Acetyltransf_1"/>
    <property type="match status" value="1"/>
</dbReference>
<dbReference type="Proteomes" id="UP000823521">
    <property type="component" value="Unassembled WGS sequence"/>
</dbReference>
<dbReference type="CDD" id="cd04301">
    <property type="entry name" value="NAT_SF"/>
    <property type="match status" value="1"/>
</dbReference>
<dbReference type="PANTHER" id="PTHR42791">
    <property type="entry name" value="GNAT FAMILY ACETYLTRANSFERASE"/>
    <property type="match status" value="1"/>
</dbReference>
<dbReference type="InterPro" id="IPR016181">
    <property type="entry name" value="Acyl_CoA_acyltransferase"/>
</dbReference>
<dbReference type="InterPro" id="IPR052523">
    <property type="entry name" value="Trichothecene_AcTrans"/>
</dbReference>
<dbReference type="PANTHER" id="PTHR42791:SF1">
    <property type="entry name" value="N-ACETYLTRANSFERASE DOMAIN-CONTAINING PROTEIN"/>
    <property type="match status" value="1"/>
</dbReference>
<proteinExistence type="predicted"/>
<organism evidence="2 3">
    <name type="scientific">Micromonospora echinofusca</name>
    <dbReference type="NCBI Taxonomy" id="47858"/>
    <lineage>
        <taxon>Bacteria</taxon>
        <taxon>Bacillati</taxon>
        <taxon>Actinomycetota</taxon>
        <taxon>Actinomycetes</taxon>
        <taxon>Micromonosporales</taxon>
        <taxon>Micromonosporaceae</taxon>
        <taxon>Micromonospora</taxon>
    </lineage>
</organism>
<dbReference type="SUPFAM" id="SSF55729">
    <property type="entry name" value="Acyl-CoA N-acyltransferases (Nat)"/>
    <property type="match status" value="1"/>
</dbReference>